<dbReference type="PANTHER" id="PTHR43798">
    <property type="entry name" value="MONOACYLGLYCEROL LIPASE"/>
    <property type="match status" value="1"/>
</dbReference>
<gene>
    <name evidence="2" type="ORF">ABZ510_24370</name>
</gene>
<sequence length="267" mass="29063">MAQFTGEPPASFDSFDGTRIYYRRVGSGSPVIMIHGSGGGLHSWQPVAEYLADRFELWLPARRGYAPSGPGHAPKHYTDEVSDLGVIIDMIGRPAHLVGMSYGATVALHAAAAGLPIRSLALWEPPLYAAGAELAPVLTRFEELTAKGERGRAVRLLAEKVSRVPAALLEAAGDLEPDENEPDDSYGWSRDLESMIADTTYLERWSSVTTPTLLMRGADTWQPMPETVERLATGMPHARLETFPGQTHFAPSTSPETVARTLAEFLY</sequence>
<dbReference type="PANTHER" id="PTHR43798:SF33">
    <property type="entry name" value="HYDROLASE, PUTATIVE (AFU_ORTHOLOGUE AFUA_2G14860)-RELATED"/>
    <property type="match status" value="1"/>
</dbReference>
<accession>A0ABV2WVT1</accession>
<keyword evidence="3" id="KW-1185">Reference proteome</keyword>
<comment type="caution">
    <text evidence="2">The sequence shown here is derived from an EMBL/GenBank/DDBJ whole genome shotgun (WGS) entry which is preliminary data.</text>
</comment>
<reference evidence="2 3" key="1">
    <citation type="submission" date="2024-06" db="EMBL/GenBank/DDBJ databases">
        <title>The Natural Products Discovery Center: Release of the First 8490 Sequenced Strains for Exploring Actinobacteria Biosynthetic Diversity.</title>
        <authorList>
            <person name="Kalkreuter E."/>
            <person name="Kautsar S.A."/>
            <person name="Yang D."/>
            <person name="Bader C.D."/>
            <person name="Teijaro C.N."/>
            <person name="Fluegel L."/>
            <person name="Davis C.M."/>
            <person name="Simpson J.R."/>
            <person name="Lauterbach L."/>
            <person name="Steele A.D."/>
            <person name="Gui C."/>
            <person name="Meng S."/>
            <person name="Li G."/>
            <person name="Viehrig K."/>
            <person name="Ye F."/>
            <person name="Su P."/>
            <person name="Kiefer A.F."/>
            <person name="Nichols A."/>
            <person name="Cepeda A.J."/>
            <person name="Yan W."/>
            <person name="Fan B."/>
            <person name="Jiang Y."/>
            <person name="Adhikari A."/>
            <person name="Zheng C.-J."/>
            <person name="Schuster L."/>
            <person name="Cowan T.M."/>
            <person name="Smanski M.J."/>
            <person name="Chevrette M.G."/>
            <person name="De Carvalho L.P.S."/>
            <person name="Shen B."/>
        </authorList>
    </citation>
    <scope>NUCLEOTIDE SEQUENCE [LARGE SCALE GENOMIC DNA]</scope>
    <source>
        <strain evidence="2 3">NPDC019708</strain>
    </source>
</reference>
<dbReference type="InterPro" id="IPR029058">
    <property type="entry name" value="AB_hydrolase_fold"/>
</dbReference>
<dbReference type="InterPro" id="IPR000073">
    <property type="entry name" value="AB_hydrolase_1"/>
</dbReference>
<organism evidence="2 3">
    <name type="scientific">Nocardia rhamnosiphila</name>
    <dbReference type="NCBI Taxonomy" id="426716"/>
    <lineage>
        <taxon>Bacteria</taxon>
        <taxon>Bacillati</taxon>
        <taxon>Actinomycetota</taxon>
        <taxon>Actinomycetes</taxon>
        <taxon>Mycobacteriales</taxon>
        <taxon>Nocardiaceae</taxon>
        <taxon>Nocardia</taxon>
    </lineage>
</organism>
<dbReference type="RefSeq" id="WP_051715165.1">
    <property type="nucleotide sequence ID" value="NZ_JBEYBD010000010.1"/>
</dbReference>
<evidence type="ECO:0000259" key="1">
    <source>
        <dbReference type="Pfam" id="PF12697"/>
    </source>
</evidence>
<dbReference type="Pfam" id="PF12697">
    <property type="entry name" value="Abhydrolase_6"/>
    <property type="match status" value="1"/>
</dbReference>
<protein>
    <submittedName>
        <fullName evidence="2">Alpha/beta hydrolase</fullName>
    </submittedName>
</protein>
<dbReference type="EMBL" id="JBEYBF010000019">
    <property type="protein sequence ID" value="MEU1954990.1"/>
    <property type="molecule type" value="Genomic_DNA"/>
</dbReference>
<proteinExistence type="predicted"/>
<dbReference type="GeneID" id="96246683"/>
<dbReference type="InterPro" id="IPR050266">
    <property type="entry name" value="AB_hydrolase_sf"/>
</dbReference>
<dbReference type="GO" id="GO:0016787">
    <property type="term" value="F:hydrolase activity"/>
    <property type="evidence" value="ECO:0007669"/>
    <property type="project" value="UniProtKB-KW"/>
</dbReference>
<dbReference type="SUPFAM" id="SSF53474">
    <property type="entry name" value="alpha/beta-Hydrolases"/>
    <property type="match status" value="1"/>
</dbReference>
<dbReference type="Proteomes" id="UP001550628">
    <property type="component" value="Unassembled WGS sequence"/>
</dbReference>
<evidence type="ECO:0000313" key="2">
    <source>
        <dbReference type="EMBL" id="MEU1954990.1"/>
    </source>
</evidence>
<dbReference type="Gene3D" id="3.40.50.1820">
    <property type="entry name" value="alpha/beta hydrolase"/>
    <property type="match status" value="1"/>
</dbReference>
<evidence type="ECO:0000313" key="3">
    <source>
        <dbReference type="Proteomes" id="UP001550628"/>
    </source>
</evidence>
<feature type="domain" description="AB hydrolase-1" evidence="1">
    <location>
        <begin position="31"/>
        <end position="260"/>
    </location>
</feature>
<name>A0ABV2WVT1_9NOCA</name>
<keyword evidence="2" id="KW-0378">Hydrolase</keyword>